<dbReference type="OrthoDB" id="6398376at2"/>
<keyword evidence="1" id="KW-0812">Transmembrane</keyword>
<dbReference type="Proteomes" id="UP000298438">
    <property type="component" value="Unassembled WGS sequence"/>
</dbReference>
<evidence type="ECO:0000256" key="1">
    <source>
        <dbReference type="SAM" id="Phobius"/>
    </source>
</evidence>
<feature type="transmembrane region" description="Helical" evidence="1">
    <location>
        <begin position="174"/>
        <end position="192"/>
    </location>
</feature>
<reference evidence="2 3" key="1">
    <citation type="submission" date="2019-03" db="EMBL/GenBank/DDBJ databases">
        <title>Draft Genome Sequence of Massilia arenosa sp. nov., a Novel Massilia Species Isolated from a Sandy-loam Maize Soil.</title>
        <authorList>
            <person name="Raths R."/>
            <person name="Peta V."/>
            <person name="Bucking H."/>
        </authorList>
    </citation>
    <scope>NUCLEOTIDE SEQUENCE [LARGE SCALE GENOMIC DNA]</scope>
    <source>
        <strain evidence="2 3">MC02</strain>
    </source>
</reference>
<comment type="caution">
    <text evidence="2">The sequence shown here is derived from an EMBL/GenBank/DDBJ whole genome shotgun (WGS) entry which is preliminary data.</text>
</comment>
<feature type="transmembrane region" description="Helical" evidence="1">
    <location>
        <begin position="572"/>
        <end position="592"/>
    </location>
</feature>
<name>A0A4Y9SB39_9BURK</name>
<sequence>MLDLYLSELRRFRTGAAIYAVATLLVLVLLSQLTELAAAPRELHQLFYLLVMLSGLGFAAYQFVTYRQPSRWIWLQHRPMHRARILAAIGLASVTLILLALALPMFLVLASQDHFTLRVVDQRHYAGVAFLVLSALSAWLAGAYMVLHRSRWAFVILLLPLLLTMHMAAWTTILALSVLCNVLLVFLVYTVFRPNRSTGADATATVASAVPLAASFFLALLWGGSTLFQVGQMLVGVHPLNGDHVPRGGFVEAARMEDHEVMLAGLAASTDPRAPAWRAALNEKNNANVGPDVRQFAVRAGMSTQGNLGFQEGATRWTFSDDRMQFKGLQMRTRQPQGWFGPAGVGDTQAFDSQPEPVRDNRRRGYMVTVQNLYASAGDGKLQRVLHVDGGEQLTGGVAVFDNQSAYLTSRRLILRPTGSASAQRDISLPLPLPFADLARAQVAQVDGGMLVSFVYGRRMVDGFGNGMQATWFVDAAGQVSEVARRELTHDFPVLFEHKAWWLSPALDALVALPSLLVDNGTVGSHDVNPLDTLLRPRPVAAWVAMLCAALAAGIGAWIWTRSARISPRARAVWCVACVLAGPPALLALMVLHPRELRDVQAAAAAPQLTTAHA</sequence>
<protein>
    <submittedName>
        <fullName evidence="2">Uncharacterized protein</fullName>
    </submittedName>
</protein>
<feature type="transmembrane region" description="Helical" evidence="1">
    <location>
        <begin position="127"/>
        <end position="147"/>
    </location>
</feature>
<feature type="transmembrane region" description="Helical" evidence="1">
    <location>
        <begin position="152"/>
        <end position="168"/>
    </location>
</feature>
<feature type="transmembrane region" description="Helical" evidence="1">
    <location>
        <begin position="45"/>
        <end position="64"/>
    </location>
</feature>
<gene>
    <name evidence="2" type="ORF">E4L96_13920</name>
</gene>
<feature type="transmembrane region" description="Helical" evidence="1">
    <location>
        <begin position="540"/>
        <end position="560"/>
    </location>
</feature>
<proteinExistence type="predicted"/>
<feature type="transmembrane region" description="Helical" evidence="1">
    <location>
        <begin position="204"/>
        <end position="224"/>
    </location>
</feature>
<dbReference type="RefSeq" id="WP_135207827.1">
    <property type="nucleotide sequence ID" value="NZ_SPVF01000174.1"/>
</dbReference>
<accession>A0A4Y9SB39</accession>
<keyword evidence="1" id="KW-0472">Membrane</keyword>
<keyword evidence="3" id="KW-1185">Reference proteome</keyword>
<feature type="transmembrane region" description="Helical" evidence="1">
    <location>
        <begin position="85"/>
        <end position="107"/>
    </location>
</feature>
<dbReference type="EMBL" id="SPVF01000174">
    <property type="protein sequence ID" value="TFW17826.1"/>
    <property type="molecule type" value="Genomic_DNA"/>
</dbReference>
<dbReference type="AlphaFoldDB" id="A0A4Y9SB39"/>
<evidence type="ECO:0000313" key="2">
    <source>
        <dbReference type="EMBL" id="TFW17826.1"/>
    </source>
</evidence>
<organism evidence="2 3">
    <name type="scientific">Zemynaea arenosa</name>
    <dbReference type="NCBI Taxonomy" id="2561931"/>
    <lineage>
        <taxon>Bacteria</taxon>
        <taxon>Pseudomonadati</taxon>
        <taxon>Pseudomonadota</taxon>
        <taxon>Betaproteobacteria</taxon>
        <taxon>Burkholderiales</taxon>
        <taxon>Oxalobacteraceae</taxon>
        <taxon>Telluria group</taxon>
        <taxon>Zemynaea</taxon>
    </lineage>
</organism>
<feature type="transmembrane region" description="Helical" evidence="1">
    <location>
        <begin position="12"/>
        <end position="33"/>
    </location>
</feature>
<keyword evidence="1" id="KW-1133">Transmembrane helix</keyword>
<evidence type="ECO:0000313" key="3">
    <source>
        <dbReference type="Proteomes" id="UP000298438"/>
    </source>
</evidence>